<evidence type="ECO:0000313" key="4">
    <source>
        <dbReference type="Proteomes" id="UP000070133"/>
    </source>
</evidence>
<feature type="compositionally biased region" description="Polar residues" evidence="1">
    <location>
        <begin position="297"/>
        <end position="308"/>
    </location>
</feature>
<gene>
    <name evidence="3" type="ORF">AC578_6621</name>
</gene>
<dbReference type="Gene3D" id="1.20.120.1020">
    <property type="entry name" value="Prion-inhibition and propagation, HeLo domain"/>
    <property type="match status" value="1"/>
</dbReference>
<feature type="compositionally biased region" description="Low complexity" evidence="1">
    <location>
        <begin position="309"/>
        <end position="324"/>
    </location>
</feature>
<organism evidence="3 4">
    <name type="scientific">Pseudocercospora eumusae</name>
    <dbReference type="NCBI Taxonomy" id="321146"/>
    <lineage>
        <taxon>Eukaryota</taxon>
        <taxon>Fungi</taxon>
        <taxon>Dikarya</taxon>
        <taxon>Ascomycota</taxon>
        <taxon>Pezizomycotina</taxon>
        <taxon>Dothideomycetes</taxon>
        <taxon>Dothideomycetidae</taxon>
        <taxon>Mycosphaerellales</taxon>
        <taxon>Mycosphaerellaceae</taxon>
        <taxon>Pseudocercospora</taxon>
    </lineage>
</organism>
<evidence type="ECO:0000313" key="3">
    <source>
        <dbReference type="EMBL" id="KXT01392.1"/>
    </source>
</evidence>
<name>A0A139HG72_9PEZI</name>
<evidence type="ECO:0000256" key="1">
    <source>
        <dbReference type="SAM" id="MobiDB-lite"/>
    </source>
</evidence>
<protein>
    <recommendedName>
        <fullName evidence="2">Prion-inhibition and propagation HeLo domain-containing protein</fullName>
    </recommendedName>
</protein>
<dbReference type="Proteomes" id="UP000070133">
    <property type="component" value="Unassembled WGS sequence"/>
</dbReference>
<feature type="domain" description="Prion-inhibition and propagation HeLo" evidence="2">
    <location>
        <begin position="21"/>
        <end position="262"/>
    </location>
</feature>
<sequence length="469" mass="52607">MAQDKNDAEHNEGINPAHEALLTGAIALASLFSTCVEAFGLIHPSHKWDKDEQLLLTRLGLQQARLLIWGSVVGVSSPPAAVTDRAVPRHPSAAYPDLKEPTFFDARDPRLDEPEIRTTIEQTLSAIVDRSSAHSREEMMAKFGLKPPRRLGGGLPEPAMDSTRLESFREKYELLREVAESYAHINTRRNNSLIHTSWQIADVTKFGVFIQLTQEKVDYLIELLNVKEQVDRAMRMDIRIFGWHIIPDRQRSAMDISKLRLLQEICKADYPEYLVATQQALDNITREARENSMNYTALSKQQQQPDSINPTGPAANNATNGQQQHQQKKRPGLLKLFRSFGKSHKTTPEHSRSVSGPSSLARAIDPPRSMSDVGPAMSRIRSKSVGAELDVHGEQLDEGLRNRLEQMTTHTSEPPPPDPKHLAIDSPVETTYQPIVPLVNKPVQAGIIRHDQYHGIGRVDTKDLHQADY</sequence>
<dbReference type="InterPro" id="IPR038305">
    <property type="entry name" value="HeLo_sf"/>
</dbReference>
<comment type="caution">
    <text evidence="3">The sequence shown here is derived from an EMBL/GenBank/DDBJ whole genome shotgun (WGS) entry which is preliminary data.</text>
</comment>
<dbReference type="Pfam" id="PF14479">
    <property type="entry name" value="HeLo"/>
    <property type="match status" value="1"/>
</dbReference>
<evidence type="ECO:0000259" key="2">
    <source>
        <dbReference type="Pfam" id="PF14479"/>
    </source>
</evidence>
<reference evidence="3 4" key="1">
    <citation type="submission" date="2015-07" db="EMBL/GenBank/DDBJ databases">
        <title>Comparative genomics of the Sigatoka disease complex on banana suggests a link between parallel evolutionary changes in Pseudocercospora fijiensis and Pseudocercospora eumusae and increased virulence on the banana host.</title>
        <authorList>
            <person name="Chang T.-C."/>
            <person name="Salvucci A."/>
            <person name="Crous P.W."/>
            <person name="Stergiopoulos I."/>
        </authorList>
    </citation>
    <scope>NUCLEOTIDE SEQUENCE [LARGE SCALE GENOMIC DNA]</scope>
    <source>
        <strain evidence="3 4">CBS 114824</strain>
    </source>
</reference>
<proteinExistence type="predicted"/>
<dbReference type="EMBL" id="LFZN01000056">
    <property type="protein sequence ID" value="KXT01392.1"/>
    <property type="molecule type" value="Genomic_DNA"/>
</dbReference>
<accession>A0A139HG72</accession>
<feature type="region of interest" description="Disordered" evidence="1">
    <location>
        <begin position="297"/>
        <end position="329"/>
    </location>
</feature>
<keyword evidence="4" id="KW-1185">Reference proteome</keyword>
<feature type="region of interest" description="Disordered" evidence="1">
    <location>
        <begin position="342"/>
        <end position="375"/>
    </location>
</feature>
<dbReference type="AlphaFoldDB" id="A0A139HG72"/>
<dbReference type="OrthoDB" id="20872at2759"/>
<dbReference type="InterPro" id="IPR029498">
    <property type="entry name" value="HeLo_dom"/>
</dbReference>